<dbReference type="EMBL" id="HBHX01031157">
    <property type="protein sequence ID" value="CAE0116667.1"/>
    <property type="molecule type" value="Transcribed_RNA"/>
</dbReference>
<accession>A0A7S3EYY5</accession>
<dbReference type="PANTHER" id="PTHR24107">
    <property type="entry name" value="YNEIN REGULATORY COMPLEX SUBUNIT 5"/>
    <property type="match status" value="1"/>
</dbReference>
<evidence type="ECO:0000256" key="2">
    <source>
        <dbReference type="ARBA" id="ARBA00022490"/>
    </source>
</evidence>
<keyword evidence="3" id="KW-0206">Cytoskeleton</keyword>
<name>A0A7S3EYY5_9EUKA</name>
<comment type="subcellular location">
    <subcellularLocation>
        <location evidence="1">Cytoplasm</location>
        <location evidence="1">Cytoskeleton</location>
    </subcellularLocation>
</comment>
<dbReference type="Pfam" id="PF13516">
    <property type="entry name" value="LRR_6"/>
    <property type="match status" value="2"/>
</dbReference>
<dbReference type="InterPro" id="IPR032675">
    <property type="entry name" value="LRR_dom_sf"/>
</dbReference>
<proteinExistence type="predicted"/>
<reference evidence="4" key="1">
    <citation type="submission" date="2021-01" db="EMBL/GenBank/DDBJ databases">
        <authorList>
            <person name="Corre E."/>
            <person name="Pelletier E."/>
            <person name="Niang G."/>
            <person name="Scheremetjew M."/>
            <person name="Finn R."/>
            <person name="Kale V."/>
            <person name="Holt S."/>
            <person name="Cochrane G."/>
            <person name="Meng A."/>
            <person name="Brown T."/>
            <person name="Cohen L."/>
        </authorList>
    </citation>
    <scope>NUCLEOTIDE SEQUENCE</scope>
    <source>
        <strain evidence="4">CCMP281</strain>
    </source>
</reference>
<dbReference type="InterPro" id="IPR001611">
    <property type="entry name" value="Leu-rich_rpt"/>
</dbReference>
<dbReference type="Gene3D" id="3.80.10.10">
    <property type="entry name" value="Ribonuclease Inhibitor"/>
    <property type="match status" value="1"/>
</dbReference>
<dbReference type="PANTHER" id="PTHR24107:SF2">
    <property type="entry name" value="NLR FAMILY CARD DOMAIN CONTAINING 3"/>
    <property type="match status" value="1"/>
</dbReference>
<evidence type="ECO:0000256" key="1">
    <source>
        <dbReference type="ARBA" id="ARBA00004245"/>
    </source>
</evidence>
<sequence>MLAAMKGKNMVSIGMARCELGVEGAKVVAETILGMALLTQVDLSWNELRAEGAKVLALAILNSGSLTSINLSHNMISARAGKPIAKAIVGSSSLASIDLSANDLGKEKGLFGRIVHTTKGSKTIAGAVRDRAKQSRGVQVLL</sequence>
<dbReference type="GO" id="GO:0005856">
    <property type="term" value="C:cytoskeleton"/>
    <property type="evidence" value="ECO:0007669"/>
    <property type="project" value="UniProtKB-SubCell"/>
</dbReference>
<dbReference type="AlphaFoldDB" id="A0A7S3EYY5"/>
<protein>
    <submittedName>
        <fullName evidence="4">Uncharacterized protein</fullName>
    </submittedName>
</protein>
<evidence type="ECO:0000256" key="3">
    <source>
        <dbReference type="ARBA" id="ARBA00023212"/>
    </source>
</evidence>
<dbReference type="SUPFAM" id="SSF52047">
    <property type="entry name" value="RNI-like"/>
    <property type="match status" value="1"/>
</dbReference>
<gene>
    <name evidence="4" type="ORF">HERI1096_LOCUS17352</name>
</gene>
<organism evidence="4">
    <name type="scientific">Haptolina ericina</name>
    <dbReference type="NCBI Taxonomy" id="156174"/>
    <lineage>
        <taxon>Eukaryota</taxon>
        <taxon>Haptista</taxon>
        <taxon>Haptophyta</taxon>
        <taxon>Prymnesiophyceae</taxon>
        <taxon>Prymnesiales</taxon>
        <taxon>Prymnesiaceae</taxon>
        <taxon>Haptolina</taxon>
    </lineage>
</organism>
<dbReference type="InterPro" id="IPR052410">
    <property type="entry name" value="DRC5"/>
</dbReference>
<evidence type="ECO:0000313" key="4">
    <source>
        <dbReference type="EMBL" id="CAE0116667.1"/>
    </source>
</evidence>
<keyword evidence="2" id="KW-0963">Cytoplasm</keyword>